<evidence type="ECO:0000256" key="11">
    <source>
        <dbReference type="SAM" id="SignalP"/>
    </source>
</evidence>
<feature type="disulfide bond" evidence="9">
    <location>
        <begin position="34"/>
        <end position="139"/>
    </location>
</feature>
<keyword evidence="5" id="KW-0646">Protease inhibitor</keyword>
<accession>U3KNK8</accession>
<feature type="signal peptide" evidence="11">
    <location>
        <begin position="1"/>
        <end position="21"/>
    </location>
</feature>
<comment type="subcellular location">
    <subcellularLocation>
        <location evidence="1">Secreted</location>
    </subcellularLocation>
</comment>
<dbReference type="GeneTree" id="ENSGT00940000165693"/>
<evidence type="ECO:0000256" key="10">
    <source>
        <dbReference type="SAM" id="MobiDB-lite"/>
    </source>
</evidence>
<feature type="compositionally biased region" description="Polar residues" evidence="10">
    <location>
        <begin position="205"/>
        <end position="225"/>
    </location>
</feature>
<feature type="domain" description="NTR" evidence="12">
    <location>
        <begin position="22"/>
        <end position="139"/>
    </location>
</feature>
<dbReference type="GeneID" id="103348521"/>
<feature type="disulfide bond" evidence="9">
    <location>
        <begin position="22"/>
        <end position="86"/>
    </location>
</feature>
<evidence type="ECO:0000256" key="4">
    <source>
        <dbReference type="ARBA" id="ARBA00022608"/>
    </source>
</evidence>
<feature type="disulfide bond" evidence="9">
    <location>
        <begin position="141"/>
        <end position="191"/>
    </location>
</feature>
<dbReference type="Ensembl" id="ENSOCUT00000033769.2">
    <property type="protein sequence ID" value="ENSOCUP00000026817.1"/>
    <property type="gene ID" value="ENSOCUG00000029408.2"/>
</dbReference>
<organism evidence="13 14">
    <name type="scientific">Oryctolagus cuniculus</name>
    <name type="common">Rabbit</name>
    <dbReference type="NCBI Taxonomy" id="9986"/>
    <lineage>
        <taxon>Eukaryota</taxon>
        <taxon>Metazoa</taxon>
        <taxon>Chordata</taxon>
        <taxon>Craniata</taxon>
        <taxon>Vertebrata</taxon>
        <taxon>Euteleostomi</taxon>
        <taxon>Mammalia</taxon>
        <taxon>Eutheria</taxon>
        <taxon>Euarchontoglires</taxon>
        <taxon>Glires</taxon>
        <taxon>Lagomorpha</taxon>
        <taxon>Leporidae</taxon>
        <taxon>Oryctolagus</taxon>
    </lineage>
</organism>
<keyword evidence="8" id="KW-0479">Metal-binding</keyword>
<dbReference type="GO" id="GO:0051045">
    <property type="term" value="P:negative regulation of membrane protein ectodomain proteolysis"/>
    <property type="evidence" value="ECO:0007669"/>
    <property type="project" value="TreeGrafter"/>
</dbReference>
<reference evidence="13" key="2">
    <citation type="submission" date="2025-08" db="UniProtKB">
        <authorList>
            <consortium name="Ensembl"/>
        </authorList>
    </citation>
    <scope>IDENTIFICATION</scope>
    <source>
        <strain evidence="13">Thorbecke</strain>
    </source>
</reference>
<evidence type="ECO:0000313" key="14">
    <source>
        <dbReference type="Proteomes" id="UP000001811"/>
    </source>
</evidence>
<dbReference type="STRING" id="9986.ENSOCUP00000026817"/>
<dbReference type="Pfam" id="PF00965">
    <property type="entry name" value="TIMP"/>
    <property type="match status" value="1"/>
</dbReference>
<dbReference type="GO" id="GO:0031012">
    <property type="term" value="C:extracellular matrix"/>
    <property type="evidence" value="ECO:0007669"/>
    <property type="project" value="TreeGrafter"/>
</dbReference>
<dbReference type="eggNOG" id="KOG4745">
    <property type="taxonomic scope" value="Eukaryota"/>
</dbReference>
<evidence type="ECO:0000256" key="5">
    <source>
        <dbReference type="ARBA" id="ARBA00022690"/>
    </source>
</evidence>
<feature type="binding site" evidence="8">
    <location>
        <position position="22"/>
    </location>
    <ligand>
        <name>Zn(2+)</name>
        <dbReference type="ChEBI" id="CHEBI:29105"/>
        <note>ligand shared with metalloproteinase partner</note>
    </ligand>
</feature>
<dbReference type="InParanoid" id="U3KNK8"/>
<dbReference type="GO" id="GO:0046872">
    <property type="term" value="F:metal ion binding"/>
    <property type="evidence" value="ECO:0007669"/>
    <property type="project" value="UniProtKB-KW"/>
</dbReference>
<dbReference type="GO" id="GO:0008191">
    <property type="term" value="F:metalloendopeptidase inhibitor activity"/>
    <property type="evidence" value="ECO:0007669"/>
    <property type="project" value="InterPro"/>
</dbReference>
<dbReference type="SUPFAM" id="SSF50242">
    <property type="entry name" value="TIMP-like"/>
    <property type="match status" value="1"/>
</dbReference>
<evidence type="ECO:0000256" key="2">
    <source>
        <dbReference type="ARBA" id="ARBA00011027"/>
    </source>
</evidence>
<feature type="chain" id="PRO_5004645881" description="NTR domain-containing protein" evidence="11">
    <location>
        <begin position="22"/>
        <end position="225"/>
    </location>
</feature>
<sequence>MDPSFLLALPLLLVLARPCDTCECKLLHPQTVYCMSDVVILADILGPAKNIGTRRGFKIRMKKLFKAPSNVTAFDVIYTPLDFYSCGYLVRTSFQSDLLIAGYLTKGKLIFTRCHLVYHWYQLTTEQRLGFDTGYSVGCSCNIETCILCWRKCPEVDVTDCVWKQDNCKYNIWTGNLSLFSMCVPSVSGQCQWTRAPRRRPTPTSYLSRTQLALSPTTPQSRTQS</sequence>
<dbReference type="Gene3D" id="3.90.370.10">
    <property type="entry name" value="Tissue inhibitor of metalloproteinase-1. Chain B, domain 1"/>
    <property type="match status" value="1"/>
</dbReference>
<dbReference type="GO" id="GO:0034097">
    <property type="term" value="P:response to cytokine"/>
    <property type="evidence" value="ECO:0007669"/>
    <property type="project" value="TreeGrafter"/>
</dbReference>
<dbReference type="KEGG" id="ocu:103348521"/>
<proteinExistence type="inferred from homology"/>
<feature type="region of interest" description="Disordered" evidence="10">
    <location>
        <begin position="195"/>
        <end position="225"/>
    </location>
</feature>
<protein>
    <recommendedName>
        <fullName evidence="12">NTR domain-containing protein</fullName>
    </recommendedName>
</protein>
<evidence type="ECO:0000313" key="13">
    <source>
        <dbReference type="Ensembl" id="ENSOCUP00000026817.1"/>
    </source>
</evidence>
<dbReference type="SMR" id="U3KNK8"/>
<keyword evidence="7" id="KW-0481">Metalloenzyme inhibitor</keyword>
<dbReference type="EMBL" id="AAGW02055313">
    <property type="status" value="NOT_ANNOTATED_CDS"/>
    <property type="molecule type" value="Genomic_DNA"/>
</dbReference>
<dbReference type="PANTHER" id="PTHR11844:SF10">
    <property type="entry name" value="NTR DOMAIN-CONTAINING PROTEIN"/>
    <property type="match status" value="1"/>
</dbReference>
<evidence type="ECO:0000256" key="3">
    <source>
        <dbReference type="ARBA" id="ARBA00022525"/>
    </source>
</evidence>
<reference evidence="13" key="3">
    <citation type="submission" date="2025-09" db="UniProtKB">
        <authorList>
            <consortium name="Ensembl"/>
        </authorList>
    </citation>
    <scope>IDENTIFICATION</scope>
    <source>
        <strain evidence="13">Thorbecke</strain>
    </source>
</reference>
<dbReference type="HOGENOM" id="CLU_084029_1_1_1"/>
<dbReference type="Gene3D" id="2.40.50.120">
    <property type="match status" value="1"/>
</dbReference>
<dbReference type="OMA" id="IQPCLLC"/>
<dbReference type="InterPro" id="IPR001820">
    <property type="entry name" value="TIMP"/>
</dbReference>
<dbReference type="InterPro" id="IPR001134">
    <property type="entry name" value="Netrin_domain"/>
</dbReference>
<dbReference type="InterPro" id="IPR027465">
    <property type="entry name" value="TIMP_C"/>
</dbReference>
<dbReference type="InterPro" id="IPR008993">
    <property type="entry name" value="TIMP-like_OB-fold"/>
</dbReference>
<evidence type="ECO:0000256" key="7">
    <source>
        <dbReference type="ARBA" id="ARBA00023215"/>
    </source>
</evidence>
<keyword evidence="6 9" id="KW-1015">Disulfide bond</keyword>
<name>U3KNK8_RABIT</name>
<dbReference type="PaxDb" id="9986-ENSOCUP00000026817"/>
<dbReference type="SMART" id="SM00206">
    <property type="entry name" value="NTR"/>
    <property type="match status" value="1"/>
</dbReference>
<feature type="disulfide bond" evidence="9">
    <location>
        <begin position="146"/>
        <end position="153"/>
    </location>
</feature>
<evidence type="ECO:0000256" key="6">
    <source>
        <dbReference type="ARBA" id="ARBA00023157"/>
    </source>
</evidence>
<evidence type="ECO:0000256" key="9">
    <source>
        <dbReference type="PIRSR" id="PIRSR601820-3"/>
    </source>
</evidence>
<dbReference type="Bgee" id="ENSOCUG00000029408">
    <property type="expression patterns" value="Expressed in testis"/>
</dbReference>
<keyword evidence="11" id="KW-0732">Signal</keyword>
<dbReference type="Proteomes" id="UP000001811">
    <property type="component" value="Chromosome 5"/>
</dbReference>
<gene>
    <name evidence="13" type="primary">LOC103348521</name>
</gene>
<dbReference type="PANTHER" id="PTHR11844">
    <property type="entry name" value="METALLOPROTEASE INHIBITOR"/>
    <property type="match status" value="1"/>
</dbReference>
<keyword evidence="3" id="KW-0964">Secreted</keyword>
<dbReference type="AlphaFoldDB" id="U3KNK8"/>
<dbReference type="PROSITE" id="PS50189">
    <property type="entry name" value="NTR"/>
    <property type="match status" value="1"/>
</dbReference>
<comment type="similarity">
    <text evidence="2">Belongs to the protease inhibitor I35 (TIMP) family.</text>
</comment>
<dbReference type="GO" id="GO:0005615">
    <property type="term" value="C:extracellular space"/>
    <property type="evidence" value="ECO:0007669"/>
    <property type="project" value="TreeGrafter"/>
</dbReference>
<keyword evidence="4" id="KW-0483">Metalloprotease inhibitor</keyword>
<reference evidence="13 14" key="1">
    <citation type="journal article" date="2011" name="Nature">
        <title>A high-resolution map of human evolutionary constraint using 29 mammals.</title>
        <authorList>
            <person name="Lindblad-Toh K."/>
            <person name="Garber M."/>
            <person name="Zuk O."/>
            <person name="Lin M.F."/>
            <person name="Parker B.J."/>
            <person name="Washietl S."/>
            <person name="Kheradpour P."/>
            <person name="Ernst J."/>
            <person name="Jordan G."/>
            <person name="Mauceli E."/>
            <person name="Ward L.D."/>
            <person name="Lowe C.B."/>
            <person name="Holloway A.K."/>
            <person name="Clamp M."/>
            <person name="Gnerre S."/>
            <person name="Alfoldi J."/>
            <person name="Beal K."/>
            <person name="Chang J."/>
            <person name="Clawson H."/>
            <person name="Cuff J."/>
            <person name="Di Palma F."/>
            <person name="Fitzgerald S."/>
            <person name="Flicek P."/>
            <person name="Guttman M."/>
            <person name="Hubisz M.J."/>
            <person name="Jaffe D.B."/>
            <person name="Jungreis I."/>
            <person name="Kent W.J."/>
            <person name="Kostka D."/>
            <person name="Lara M."/>
            <person name="Martins A.L."/>
            <person name="Massingham T."/>
            <person name="Moltke I."/>
            <person name="Raney B.J."/>
            <person name="Rasmussen M.D."/>
            <person name="Robinson J."/>
            <person name="Stark A."/>
            <person name="Vilella A.J."/>
            <person name="Wen J."/>
            <person name="Xie X."/>
            <person name="Zody M.C."/>
            <person name="Baldwin J."/>
            <person name="Bloom T."/>
            <person name="Chin C.W."/>
            <person name="Heiman D."/>
            <person name="Nicol R."/>
            <person name="Nusbaum C."/>
            <person name="Young S."/>
            <person name="Wilkinson J."/>
            <person name="Worley K.C."/>
            <person name="Kovar C.L."/>
            <person name="Muzny D.M."/>
            <person name="Gibbs R.A."/>
            <person name="Cree A."/>
            <person name="Dihn H.H."/>
            <person name="Fowler G."/>
            <person name="Jhangiani S."/>
            <person name="Joshi V."/>
            <person name="Lee S."/>
            <person name="Lewis L.R."/>
            <person name="Nazareth L.V."/>
            <person name="Okwuonu G."/>
            <person name="Santibanez J."/>
            <person name="Warren W.C."/>
            <person name="Mardis E.R."/>
            <person name="Weinstock G.M."/>
            <person name="Wilson R.K."/>
            <person name="Delehaunty K."/>
            <person name="Dooling D."/>
            <person name="Fronik C."/>
            <person name="Fulton L."/>
            <person name="Fulton B."/>
            <person name="Graves T."/>
            <person name="Minx P."/>
            <person name="Sodergren E."/>
            <person name="Birney E."/>
            <person name="Margulies E.H."/>
            <person name="Herrero J."/>
            <person name="Green E.D."/>
            <person name="Haussler D."/>
            <person name="Siepel A."/>
            <person name="Goldman N."/>
            <person name="Pollard K.S."/>
            <person name="Pedersen J.S."/>
            <person name="Lander E.S."/>
            <person name="Kellis M."/>
        </authorList>
    </citation>
    <scope>NUCLEOTIDE SEQUENCE [LARGE SCALE GENOMIC DNA]</scope>
    <source>
        <strain evidence="13 14">Thorbecke inbred</strain>
    </source>
</reference>
<dbReference type="OrthoDB" id="6041373at2759"/>
<keyword evidence="14" id="KW-1185">Reference proteome</keyword>
<dbReference type="GO" id="GO:0009725">
    <property type="term" value="P:response to hormone"/>
    <property type="evidence" value="ECO:0007669"/>
    <property type="project" value="TreeGrafter"/>
</dbReference>
<feature type="disulfide bond" evidence="9">
    <location>
        <begin position="24"/>
        <end position="114"/>
    </location>
</feature>
<dbReference type="GO" id="GO:0002020">
    <property type="term" value="F:protease binding"/>
    <property type="evidence" value="ECO:0007669"/>
    <property type="project" value="TreeGrafter"/>
</dbReference>
<feature type="disulfide bond" evidence="9">
    <location>
        <begin position="161"/>
        <end position="183"/>
    </location>
</feature>
<evidence type="ECO:0000259" key="12">
    <source>
        <dbReference type="PROSITE" id="PS50189"/>
    </source>
</evidence>
<evidence type="ECO:0000256" key="8">
    <source>
        <dbReference type="PIRSR" id="PIRSR601820-1"/>
    </source>
</evidence>
<evidence type="ECO:0000256" key="1">
    <source>
        <dbReference type="ARBA" id="ARBA00004613"/>
    </source>
</evidence>
<keyword evidence="8" id="KW-0862">Zinc</keyword>